<accession>A0A438E470</accession>
<reference evidence="1 2" key="1">
    <citation type="journal article" date="2018" name="PLoS Genet.">
        <title>Population sequencing reveals clonal diversity and ancestral inbreeding in the grapevine cultivar Chardonnay.</title>
        <authorList>
            <person name="Roach M.J."/>
            <person name="Johnson D.L."/>
            <person name="Bohlmann J."/>
            <person name="van Vuuren H.J."/>
            <person name="Jones S.J."/>
            <person name="Pretorius I.S."/>
            <person name="Schmidt S.A."/>
            <person name="Borneman A.R."/>
        </authorList>
    </citation>
    <scope>NUCLEOTIDE SEQUENCE [LARGE SCALE GENOMIC DNA]</scope>
    <source>
        <strain evidence="2">cv. Chardonnay</strain>
        <tissue evidence="1">Leaf</tissue>
    </source>
</reference>
<evidence type="ECO:0000313" key="1">
    <source>
        <dbReference type="EMBL" id="RVW42462.1"/>
    </source>
</evidence>
<dbReference type="Proteomes" id="UP000288805">
    <property type="component" value="Unassembled WGS sequence"/>
</dbReference>
<dbReference type="AlphaFoldDB" id="A0A438E470"/>
<sequence length="64" mass="7433">MVSCHTDHRWWTTQRGNWLLGQLQLPFTQPATFYCQWKMYLASDLVNSCLLIRNAFGAAESVIL</sequence>
<dbReference type="EMBL" id="QGNW01001405">
    <property type="protein sequence ID" value="RVW42462.1"/>
    <property type="molecule type" value="Genomic_DNA"/>
</dbReference>
<comment type="caution">
    <text evidence="1">The sequence shown here is derived from an EMBL/GenBank/DDBJ whole genome shotgun (WGS) entry which is preliminary data.</text>
</comment>
<gene>
    <name evidence="1" type="ORF">CK203_070816</name>
</gene>
<protein>
    <submittedName>
        <fullName evidence="1">Uncharacterized protein</fullName>
    </submittedName>
</protein>
<organism evidence="1 2">
    <name type="scientific">Vitis vinifera</name>
    <name type="common">Grape</name>
    <dbReference type="NCBI Taxonomy" id="29760"/>
    <lineage>
        <taxon>Eukaryota</taxon>
        <taxon>Viridiplantae</taxon>
        <taxon>Streptophyta</taxon>
        <taxon>Embryophyta</taxon>
        <taxon>Tracheophyta</taxon>
        <taxon>Spermatophyta</taxon>
        <taxon>Magnoliopsida</taxon>
        <taxon>eudicotyledons</taxon>
        <taxon>Gunneridae</taxon>
        <taxon>Pentapetalae</taxon>
        <taxon>rosids</taxon>
        <taxon>Vitales</taxon>
        <taxon>Vitaceae</taxon>
        <taxon>Viteae</taxon>
        <taxon>Vitis</taxon>
    </lineage>
</organism>
<proteinExistence type="predicted"/>
<evidence type="ECO:0000313" key="2">
    <source>
        <dbReference type="Proteomes" id="UP000288805"/>
    </source>
</evidence>
<name>A0A438E470_VITVI</name>